<evidence type="ECO:0000313" key="2">
    <source>
        <dbReference type="EMBL" id="AUT68667.1"/>
    </source>
</evidence>
<gene>
    <name evidence="2" type="ORF">C2L64_10295</name>
</gene>
<dbReference type="PRINTS" id="PR00624">
    <property type="entry name" value="HISTONEH5"/>
</dbReference>
<feature type="compositionally biased region" description="Basic and acidic residues" evidence="1">
    <location>
        <begin position="19"/>
        <end position="29"/>
    </location>
</feature>
<dbReference type="InterPro" id="IPR005819">
    <property type="entry name" value="H1/H5"/>
</dbReference>
<feature type="region of interest" description="Disordered" evidence="1">
    <location>
        <begin position="1"/>
        <end position="144"/>
    </location>
</feature>
<feature type="compositionally biased region" description="Low complexity" evidence="1">
    <location>
        <begin position="49"/>
        <end position="81"/>
    </location>
</feature>
<evidence type="ECO:0000256" key="1">
    <source>
        <dbReference type="SAM" id="MobiDB-lite"/>
    </source>
</evidence>
<sequence length="212" mass="21865">MSTPRTKEPTKKAFHFPKSAKEPATETKKPAAKASQTSEAKKASTVEQAPVSAPEAASASPKTAKATKTASAAGTVKAAKSAKTEKAVKPAGSASPASNAKPAANAKPAKAPKEAKAVKTAKNASAPATAAEKKARVKKEKEKVVRDSFTMPKSDYAKIAELKQRCLDAGLSVKKSELLRAGLNLLAVSPAKRLIAAVQELEAVKTGRPAKS</sequence>
<dbReference type="GO" id="GO:0003677">
    <property type="term" value="F:DNA binding"/>
    <property type="evidence" value="ECO:0007669"/>
    <property type="project" value="InterPro"/>
</dbReference>
<feature type="compositionally biased region" description="Basic and acidic residues" evidence="1">
    <location>
        <begin position="131"/>
        <end position="144"/>
    </location>
</feature>
<dbReference type="AlphaFoldDB" id="A0AAN1J7L4"/>
<name>A0AAN1J7L4_9BURK</name>
<organism evidence="2 3">
    <name type="scientific">Paraburkholderia hospita</name>
    <dbReference type="NCBI Taxonomy" id="169430"/>
    <lineage>
        <taxon>Bacteria</taxon>
        <taxon>Pseudomonadati</taxon>
        <taxon>Pseudomonadota</taxon>
        <taxon>Betaproteobacteria</taxon>
        <taxon>Burkholderiales</taxon>
        <taxon>Burkholderiaceae</taxon>
        <taxon>Paraburkholderia</taxon>
    </lineage>
</organism>
<dbReference type="GO" id="GO:0006334">
    <property type="term" value="P:nucleosome assembly"/>
    <property type="evidence" value="ECO:0007669"/>
    <property type="project" value="InterPro"/>
</dbReference>
<accession>A0AAN1J7L4</accession>
<feature type="compositionally biased region" description="Low complexity" evidence="1">
    <location>
        <begin position="89"/>
        <end position="109"/>
    </location>
</feature>
<dbReference type="EMBL" id="CP026105">
    <property type="protein sequence ID" value="AUT68667.1"/>
    <property type="molecule type" value="Genomic_DNA"/>
</dbReference>
<dbReference type="RefSeq" id="WP_090838179.1">
    <property type="nucleotide sequence ID" value="NZ_CADFGJ010000035.1"/>
</dbReference>
<reference evidence="2 3" key="1">
    <citation type="submission" date="2018-01" db="EMBL/GenBank/DDBJ databases">
        <title>Species boundaries and ecological features among Paraburkholderia terrae DSMZ17804T, P. hospita DSMZ17164T and P. caribensis DSMZ13236T.</title>
        <authorList>
            <person name="Pratama A.A."/>
        </authorList>
    </citation>
    <scope>NUCLEOTIDE SEQUENCE [LARGE SCALE GENOMIC DNA]</scope>
    <source>
        <strain evidence="2 3">DSM 17164</strain>
    </source>
</reference>
<feature type="compositionally biased region" description="Low complexity" evidence="1">
    <location>
        <begin position="118"/>
        <end position="130"/>
    </location>
</feature>
<evidence type="ECO:0000313" key="3">
    <source>
        <dbReference type="Proteomes" id="UP000236649"/>
    </source>
</evidence>
<dbReference type="Proteomes" id="UP000236649">
    <property type="component" value="Chromosome 1"/>
</dbReference>
<protein>
    <submittedName>
        <fullName evidence="2">Uncharacterized protein</fullName>
    </submittedName>
</protein>
<proteinExistence type="predicted"/>
<dbReference type="GO" id="GO:0000786">
    <property type="term" value="C:nucleosome"/>
    <property type="evidence" value="ECO:0007669"/>
    <property type="project" value="InterPro"/>
</dbReference>
<dbReference type="KEGG" id="phs:C2L64_10295"/>
<feature type="compositionally biased region" description="Basic and acidic residues" evidence="1">
    <location>
        <begin position="1"/>
        <end position="11"/>
    </location>
</feature>
<dbReference type="GeneID" id="86583654"/>
<dbReference type="GO" id="GO:0030527">
    <property type="term" value="F:structural constituent of chromatin"/>
    <property type="evidence" value="ECO:0007669"/>
    <property type="project" value="InterPro"/>
</dbReference>